<accession>A0A9P9HMZ2</accession>
<feature type="compositionally biased region" description="Basic and acidic residues" evidence="4">
    <location>
        <begin position="826"/>
        <end position="840"/>
    </location>
</feature>
<dbReference type="EMBL" id="JAGTJS010000008">
    <property type="protein sequence ID" value="KAH7260326.1"/>
    <property type="molecule type" value="Genomic_DNA"/>
</dbReference>
<dbReference type="InterPro" id="IPR015943">
    <property type="entry name" value="WD40/YVTN_repeat-like_dom_sf"/>
</dbReference>
<dbReference type="PANTHER" id="PTHR14221">
    <property type="entry name" value="WD REPEAT DOMAIN 44"/>
    <property type="match status" value="1"/>
</dbReference>
<dbReference type="OrthoDB" id="1932312at2759"/>
<organism evidence="5 6">
    <name type="scientific">Fusarium solani</name>
    <name type="common">Filamentous fungus</name>
    <dbReference type="NCBI Taxonomy" id="169388"/>
    <lineage>
        <taxon>Eukaryota</taxon>
        <taxon>Fungi</taxon>
        <taxon>Dikarya</taxon>
        <taxon>Ascomycota</taxon>
        <taxon>Pezizomycotina</taxon>
        <taxon>Sordariomycetes</taxon>
        <taxon>Hypocreomycetidae</taxon>
        <taxon>Hypocreales</taxon>
        <taxon>Nectriaceae</taxon>
        <taxon>Fusarium</taxon>
        <taxon>Fusarium solani species complex</taxon>
    </lineage>
</organism>
<feature type="repeat" description="WD" evidence="3">
    <location>
        <begin position="373"/>
        <end position="415"/>
    </location>
</feature>
<evidence type="ECO:0000256" key="1">
    <source>
        <dbReference type="ARBA" id="ARBA00022574"/>
    </source>
</evidence>
<feature type="region of interest" description="Disordered" evidence="4">
    <location>
        <begin position="732"/>
        <end position="922"/>
    </location>
</feature>
<feature type="region of interest" description="Disordered" evidence="4">
    <location>
        <begin position="685"/>
        <end position="718"/>
    </location>
</feature>
<dbReference type="AlphaFoldDB" id="A0A9P9HMZ2"/>
<feature type="compositionally biased region" description="Polar residues" evidence="4">
    <location>
        <begin position="784"/>
        <end position="825"/>
    </location>
</feature>
<gene>
    <name evidence="5" type="ORF">B0J15DRAFT_582462</name>
</gene>
<evidence type="ECO:0000256" key="4">
    <source>
        <dbReference type="SAM" id="MobiDB-lite"/>
    </source>
</evidence>
<feature type="compositionally biased region" description="Low complexity" evidence="4">
    <location>
        <begin position="690"/>
        <end position="703"/>
    </location>
</feature>
<dbReference type="InterPro" id="IPR001680">
    <property type="entry name" value="WD40_rpt"/>
</dbReference>
<feature type="region of interest" description="Disordered" evidence="4">
    <location>
        <begin position="1"/>
        <end position="188"/>
    </location>
</feature>
<feature type="region of interest" description="Disordered" evidence="4">
    <location>
        <begin position="935"/>
        <end position="997"/>
    </location>
</feature>
<evidence type="ECO:0000256" key="2">
    <source>
        <dbReference type="ARBA" id="ARBA00022737"/>
    </source>
</evidence>
<name>A0A9P9HMZ2_FUSSL</name>
<reference evidence="5" key="1">
    <citation type="journal article" date="2021" name="Nat. Commun.">
        <title>Genetic determinants of endophytism in the Arabidopsis root mycobiome.</title>
        <authorList>
            <person name="Mesny F."/>
            <person name="Miyauchi S."/>
            <person name="Thiergart T."/>
            <person name="Pickel B."/>
            <person name="Atanasova L."/>
            <person name="Karlsson M."/>
            <person name="Huettel B."/>
            <person name="Barry K.W."/>
            <person name="Haridas S."/>
            <person name="Chen C."/>
            <person name="Bauer D."/>
            <person name="Andreopoulos W."/>
            <person name="Pangilinan J."/>
            <person name="LaButti K."/>
            <person name="Riley R."/>
            <person name="Lipzen A."/>
            <person name="Clum A."/>
            <person name="Drula E."/>
            <person name="Henrissat B."/>
            <person name="Kohler A."/>
            <person name="Grigoriev I.V."/>
            <person name="Martin F.M."/>
            <person name="Hacquard S."/>
        </authorList>
    </citation>
    <scope>NUCLEOTIDE SEQUENCE</scope>
    <source>
        <strain evidence="5">FSSC 5 MPI-SDFR-AT-0091</strain>
    </source>
</reference>
<feature type="repeat" description="WD" evidence="3">
    <location>
        <begin position="333"/>
        <end position="373"/>
    </location>
</feature>
<dbReference type="Pfam" id="PF00400">
    <property type="entry name" value="WD40"/>
    <property type="match status" value="4"/>
</dbReference>
<dbReference type="InterPro" id="IPR040324">
    <property type="entry name" value="WDR44/Dgr2"/>
</dbReference>
<feature type="compositionally biased region" description="Polar residues" evidence="4">
    <location>
        <begin position="885"/>
        <end position="907"/>
    </location>
</feature>
<dbReference type="PROSITE" id="PS50294">
    <property type="entry name" value="WD_REPEATS_REGION"/>
    <property type="match status" value="2"/>
</dbReference>
<dbReference type="InterPro" id="IPR036322">
    <property type="entry name" value="WD40_repeat_dom_sf"/>
</dbReference>
<evidence type="ECO:0000313" key="6">
    <source>
        <dbReference type="Proteomes" id="UP000736672"/>
    </source>
</evidence>
<dbReference type="PROSITE" id="PS50082">
    <property type="entry name" value="WD_REPEATS_2"/>
    <property type="match status" value="2"/>
</dbReference>
<keyword evidence="1 3" id="KW-0853">WD repeat</keyword>
<feature type="compositionally biased region" description="Polar residues" evidence="4">
    <location>
        <begin position="127"/>
        <end position="152"/>
    </location>
</feature>
<dbReference type="SMART" id="SM00320">
    <property type="entry name" value="WD40"/>
    <property type="match status" value="6"/>
</dbReference>
<feature type="compositionally biased region" description="Low complexity" evidence="4">
    <location>
        <begin position="59"/>
        <end position="73"/>
    </location>
</feature>
<feature type="region of interest" description="Disordered" evidence="4">
    <location>
        <begin position="598"/>
        <end position="640"/>
    </location>
</feature>
<keyword evidence="2" id="KW-0677">Repeat</keyword>
<comment type="caution">
    <text evidence="5">The sequence shown here is derived from an EMBL/GenBank/DDBJ whole genome shotgun (WGS) entry which is preliminary data.</text>
</comment>
<dbReference type="Gene3D" id="2.130.10.10">
    <property type="entry name" value="YVTN repeat-like/Quinoprotein amine dehydrogenase"/>
    <property type="match status" value="1"/>
</dbReference>
<feature type="compositionally biased region" description="Basic and acidic residues" evidence="4">
    <location>
        <begin position="629"/>
        <end position="640"/>
    </location>
</feature>
<protein>
    <submittedName>
        <fullName evidence="5">WD40-repeat-containing domain protein</fullName>
    </submittedName>
</protein>
<dbReference type="PANTHER" id="PTHR14221:SF0">
    <property type="entry name" value="WD REPEAT-CONTAINING PROTEIN 44"/>
    <property type="match status" value="1"/>
</dbReference>
<evidence type="ECO:0000313" key="5">
    <source>
        <dbReference type="EMBL" id="KAH7260326.1"/>
    </source>
</evidence>
<feature type="compositionally biased region" description="Basic and acidic residues" evidence="4">
    <location>
        <begin position="955"/>
        <end position="968"/>
    </location>
</feature>
<proteinExistence type="predicted"/>
<dbReference type="Proteomes" id="UP000736672">
    <property type="component" value="Unassembled WGS sequence"/>
</dbReference>
<feature type="compositionally biased region" description="Polar residues" evidence="4">
    <location>
        <begin position="740"/>
        <end position="769"/>
    </location>
</feature>
<feature type="compositionally biased region" description="Polar residues" evidence="4">
    <location>
        <begin position="84"/>
        <end position="96"/>
    </location>
</feature>
<keyword evidence="6" id="KW-1185">Reference proteome</keyword>
<sequence length="997" mass="109163">MATSKSSPAVRGDGELTSRRNSHAVSNTSESAPQTRRQSLAALSDSQGAIVTPQETRSSRISTTQSSLSSSLQNAKGTKDTKASVKSATPNPTSNAGLDPLSKQIYERTNSTPAEPSIAQRLRNPGRSDNTSADNTQRQDSELSQSQGNLQDSSRDRRKGPSFLSRLGMRGSWRKDDGLQDSDSDVGELRTDGTYARALTSVIGAGGGYIPLYKEPPRYIRVKAHNKKDKEFNHLFLAQELSATSRKPGEPHGRITTAVGSKILKGGDAIWAAEFSLDGRYLAVAGKDQIVRVFAVISTPEERKAHEEEEALDGTAGEKLSAPVFRTKPIREFRGHKGEVLALSWSKNNFLLSSSMDKVVKLWHMSRSDCLCTFVHKDVVTSIAFHPTDDRFFLAGSMDAQLRLWSIPDRNVAFQAGAGEFITAVAFTPDGKTAICGVLSGLCTFYATEGLKLQNQIHVRSSRGRNAKGSKITGIRTITIPDGPEAGRVKILITSNDSRIRVYHLNDKVIQVKYKGLECQSSQIHARFSDDAQYVICGSEDRRAYIWKLSQDGEIRDKQPYESFDAHPEVVTVALIAPMKSRQLLSASGDPVYDLCNPPPVTLRSLEESTHSQSGLSEEDQGDSLSSTKRPEESPAYIERSRHLDGNIIVTTDRTGKIKVFRQDCAYHKRQQGLWETGSKLSNRLSGVGRSSSIMSRTTASSRVHSRRGSLNLAGPNPAQLQHATDMINNWRQDIDGGRNNWNATPTRSERSMSPNKPSRSPVNTSAANLASEARRQPYMSSPAARSQNPSSPIARSQIPTSPVSRNQNPASPTGSTVSNRTTIRASRDRDRDRDRDRNRNTITSPPTPSFSLIPASESDNKDDKGDGGFWNRWRGGRGGLRYSTGFSSPSSPNGTQSQGHTRSGSEFLSVRGDRSTPRMSLGISDFRQLRAESAANRRKSAGPMLTSRLSSNGDFKRGLDDRVESRDYLTPSKKRVDSGVGRISDESADSVAKPSY</sequence>
<feature type="compositionally biased region" description="Polar residues" evidence="4">
    <location>
        <begin position="23"/>
        <end position="38"/>
    </location>
</feature>
<evidence type="ECO:0000256" key="3">
    <source>
        <dbReference type="PROSITE-ProRule" id="PRU00221"/>
    </source>
</evidence>
<feature type="compositionally biased region" description="Polar residues" evidence="4">
    <location>
        <begin position="44"/>
        <end position="56"/>
    </location>
</feature>
<dbReference type="SUPFAM" id="SSF50978">
    <property type="entry name" value="WD40 repeat-like"/>
    <property type="match status" value="1"/>
</dbReference>